<protein>
    <recommendedName>
        <fullName evidence="2">DUF218 domain-containing protein</fullName>
    </recommendedName>
</protein>
<dbReference type="PANTHER" id="PTHR30336">
    <property type="entry name" value="INNER MEMBRANE PROTEIN, PROBABLE PERMEASE"/>
    <property type="match status" value="1"/>
</dbReference>
<dbReference type="Gene3D" id="3.40.50.620">
    <property type="entry name" value="HUPs"/>
    <property type="match status" value="1"/>
</dbReference>
<feature type="transmembrane region" description="Helical" evidence="1">
    <location>
        <begin position="28"/>
        <end position="47"/>
    </location>
</feature>
<dbReference type="Proteomes" id="UP000297938">
    <property type="component" value="Unassembled WGS sequence"/>
</dbReference>
<dbReference type="GO" id="GO:0005886">
    <property type="term" value="C:plasma membrane"/>
    <property type="evidence" value="ECO:0007669"/>
    <property type="project" value="TreeGrafter"/>
</dbReference>
<sequence>MFFLYLNIAVFLIFALSYWQDRRKIINGFLFNCFLFSLFITLLYFSFSTYNRILVIISLVFLVILGLIGLFGAFALMVASFVNARILIKKEGARFSNFLTLFLGLAILGLLILSSTILANYLPEFMRYVTGFLILLFLYFLFNFLNFFIASFIYQVYRPRLNKDFIIVLGSGLIDGYIVPPLLQNRINVAMDFYLKQAKLHTPPKLLFSGGQGGDEKIPEAVAMQQYALKKGIPIEDTLLEDQSVNTFENMVFSKKIMDRLKGEGHYKSLFATNNFHLFRAGIYAKRAGLTSQGIGAKTAFYYWPNAMIREFIAILALYKKWHLAVVIVMALITIALGIIGYIFT</sequence>
<dbReference type="FunFam" id="3.40.50.620:FF:000150">
    <property type="entry name" value="Integral membrane protein"/>
    <property type="match status" value="1"/>
</dbReference>
<dbReference type="InterPro" id="IPR051599">
    <property type="entry name" value="Cell_Envelope_Assoc"/>
</dbReference>
<dbReference type="Pfam" id="PF02698">
    <property type="entry name" value="DUF218"/>
    <property type="match status" value="1"/>
</dbReference>
<evidence type="ECO:0000313" key="4">
    <source>
        <dbReference type="Proteomes" id="UP000297938"/>
    </source>
</evidence>
<comment type="caution">
    <text evidence="3">The sequence shown here is derived from an EMBL/GenBank/DDBJ whole genome shotgun (WGS) entry which is preliminary data.</text>
</comment>
<dbReference type="RefSeq" id="WP_074402317.1">
    <property type="nucleotide sequence ID" value="NZ_CBCPJW010000004.1"/>
</dbReference>
<feature type="domain" description="DUF218" evidence="2">
    <location>
        <begin position="164"/>
        <end position="313"/>
    </location>
</feature>
<dbReference type="AlphaFoldDB" id="A0A2R7ZVR3"/>
<keyword evidence="1" id="KW-0812">Transmembrane</keyword>
<evidence type="ECO:0000256" key="1">
    <source>
        <dbReference type="SAM" id="Phobius"/>
    </source>
</evidence>
<dbReference type="GO" id="GO:0043164">
    <property type="term" value="P:Gram-negative-bacterium-type cell wall biogenesis"/>
    <property type="evidence" value="ECO:0007669"/>
    <property type="project" value="TreeGrafter"/>
</dbReference>
<name>A0A2R7ZVR3_CARDV</name>
<proteinExistence type="predicted"/>
<feature type="transmembrane region" description="Helical" evidence="1">
    <location>
        <begin position="98"/>
        <end position="122"/>
    </location>
</feature>
<evidence type="ECO:0000259" key="2">
    <source>
        <dbReference type="Pfam" id="PF02698"/>
    </source>
</evidence>
<dbReference type="InterPro" id="IPR003848">
    <property type="entry name" value="DUF218"/>
</dbReference>
<organism evidence="3 4">
    <name type="scientific">Carnobacterium divergens</name>
    <name type="common">Lactobacillus divergens</name>
    <dbReference type="NCBI Taxonomy" id="2748"/>
    <lineage>
        <taxon>Bacteria</taxon>
        <taxon>Bacillati</taxon>
        <taxon>Bacillota</taxon>
        <taxon>Bacilli</taxon>
        <taxon>Lactobacillales</taxon>
        <taxon>Carnobacteriaceae</taxon>
        <taxon>Carnobacterium</taxon>
    </lineage>
</organism>
<evidence type="ECO:0000313" key="3">
    <source>
        <dbReference type="EMBL" id="TFJ25568.1"/>
    </source>
</evidence>
<keyword evidence="1" id="KW-1133">Transmembrane helix</keyword>
<dbReference type="CDD" id="cd06259">
    <property type="entry name" value="YdcF-like"/>
    <property type="match status" value="1"/>
</dbReference>
<dbReference type="InterPro" id="IPR014729">
    <property type="entry name" value="Rossmann-like_a/b/a_fold"/>
</dbReference>
<feature type="transmembrane region" description="Helical" evidence="1">
    <location>
        <begin position="6"/>
        <end position="21"/>
    </location>
</feature>
<dbReference type="PANTHER" id="PTHR30336:SF18">
    <property type="entry name" value="MEMBRANE PROTEIN"/>
    <property type="match status" value="1"/>
</dbReference>
<accession>A0A2R7ZVR3</accession>
<gene>
    <name evidence="3" type="ORF">CKN69_08815</name>
</gene>
<feature type="transmembrane region" description="Helical" evidence="1">
    <location>
        <begin position="128"/>
        <end position="154"/>
    </location>
</feature>
<feature type="transmembrane region" description="Helical" evidence="1">
    <location>
        <begin position="53"/>
        <end position="78"/>
    </location>
</feature>
<feature type="transmembrane region" description="Helical" evidence="1">
    <location>
        <begin position="322"/>
        <end position="344"/>
    </location>
</feature>
<keyword evidence="1" id="KW-0472">Membrane</keyword>
<dbReference type="GO" id="GO:0000270">
    <property type="term" value="P:peptidoglycan metabolic process"/>
    <property type="evidence" value="ECO:0007669"/>
    <property type="project" value="TreeGrafter"/>
</dbReference>
<dbReference type="EMBL" id="NRPP01000015">
    <property type="protein sequence ID" value="TFJ25568.1"/>
    <property type="molecule type" value="Genomic_DNA"/>
</dbReference>
<reference evidence="3 4" key="1">
    <citation type="journal article" date="2018" name="Int. J. Food Microbiol.">
        <title>Growth of Carnobacterium spp. isolated from chilled vacuum-packaged meat under relevant acidic conditions.</title>
        <authorList>
            <person name="Zhang P."/>
            <person name="Badoni M."/>
            <person name="Ganzle M."/>
            <person name="Yang X."/>
        </authorList>
    </citation>
    <scope>NUCLEOTIDE SEQUENCE [LARGE SCALE GENOMIC DNA]</scope>
    <source>
        <strain evidence="3 4">B2</strain>
    </source>
</reference>